<name>A0AAD3XEJ9_NEPGR</name>
<comment type="caution">
    <text evidence="1">The sequence shown here is derived from an EMBL/GenBank/DDBJ whole genome shotgun (WGS) entry which is preliminary data.</text>
</comment>
<sequence>MECARYATVAAQFQLGMWVPLQQLPGCSLTGLHHGGCVLFARAHVGLLPRKREDLQITRMLLDRFGMWVNGVTEHSGMTQVDFKLMEWPAFGSNFPIKGLTDFGGMWSSW</sequence>
<evidence type="ECO:0000313" key="2">
    <source>
        <dbReference type="Proteomes" id="UP001279734"/>
    </source>
</evidence>
<organism evidence="1 2">
    <name type="scientific">Nepenthes gracilis</name>
    <name type="common">Slender pitcher plant</name>
    <dbReference type="NCBI Taxonomy" id="150966"/>
    <lineage>
        <taxon>Eukaryota</taxon>
        <taxon>Viridiplantae</taxon>
        <taxon>Streptophyta</taxon>
        <taxon>Embryophyta</taxon>
        <taxon>Tracheophyta</taxon>
        <taxon>Spermatophyta</taxon>
        <taxon>Magnoliopsida</taxon>
        <taxon>eudicotyledons</taxon>
        <taxon>Gunneridae</taxon>
        <taxon>Pentapetalae</taxon>
        <taxon>Caryophyllales</taxon>
        <taxon>Nepenthaceae</taxon>
        <taxon>Nepenthes</taxon>
    </lineage>
</organism>
<dbReference type="Proteomes" id="UP001279734">
    <property type="component" value="Unassembled WGS sequence"/>
</dbReference>
<proteinExistence type="predicted"/>
<gene>
    <name evidence="1" type="ORF">Nepgr_003924</name>
</gene>
<dbReference type="EMBL" id="BSYO01000003">
    <property type="protein sequence ID" value="GMH02085.1"/>
    <property type="molecule type" value="Genomic_DNA"/>
</dbReference>
<protein>
    <submittedName>
        <fullName evidence="1">Uncharacterized protein</fullName>
    </submittedName>
</protein>
<keyword evidence="2" id="KW-1185">Reference proteome</keyword>
<reference evidence="1" key="1">
    <citation type="submission" date="2023-05" db="EMBL/GenBank/DDBJ databases">
        <title>Nepenthes gracilis genome sequencing.</title>
        <authorList>
            <person name="Fukushima K."/>
        </authorList>
    </citation>
    <scope>NUCLEOTIDE SEQUENCE</scope>
    <source>
        <strain evidence="1">SING2019-196</strain>
    </source>
</reference>
<dbReference type="AlphaFoldDB" id="A0AAD3XEJ9"/>
<evidence type="ECO:0000313" key="1">
    <source>
        <dbReference type="EMBL" id="GMH02085.1"/>
    </source>
</evidence>
<accession>A0AAD3XEJ9</accession>